<name>A0AAE0F4V8_9CHLO</name>
<dbReference type="AlphaFoldDB" id="A0AAE0F4V8"/>
<proteinExistence type="predicted"/>
<keyword evidence="3" id="KW-1185">Reference proteome</keyword>
<organism evidence="2 3">
    <name type="scientific">Cymbomonas tetramitiformis</name>
    <dbReference type="NCBI Taxonomy" id="36881"/>
    <lineage>
        <taxon>Eukaryota</taxon>
        <taxon>Viridiplantae</taxon>
        <taxon>Chlorophyta</taxon>
        <taxon>Pyramimonadophyceae</taxon>
        <taxon>Pyramimonadales</taxon>
        <taxon>Pyramimonadaceae</taxon>
        <taxon>Cymbomonas</taxon>
    </lineage>
</organism>
<evidence type="ECO:0000256" key="1">
    <source>
        <dbReference type="SAM" id="MobiDB-lite"/>
    </source>
</evidence>
<protein>
    <submittedName>
        <fullName evidence="2">Uncharacterized protein</fullName>
    </submittedName>
</protein>
<feature type="region of interest" description="Disordered" evidence="1">
    <location>
        <begin position="478"/>
        <end position="500"/>
    </location>
</feature>
<comment type="caution">
    <text evidence="2">The sequence shown here is derived from an EMBL/GenBank/DDBJ whole genome shotgun (WGS) entry which is preliminary data.</text>
</comment>
<gene>
    <name evidence="2" type="ORF">CYMTET_40182</name>
</gene>
<sequence>MNHVKTHVESKIYARDAKRLATAHEAKVHTMFAYGMSQSASNQESSGSLGTPSSEKKPLSAGKAFEGFCISREQRRLSSQAFWYTYSPMQVSKREFESKYFKNMLREQGGEGMDTPILKVKDLLLYVRAEFDVFLFFLRFMIQCKHDLAKGNRFAQALHDGGTLVNKRKYQAIGLQFIDPEWRCNHVVCVGFPHSMNNRDFQVAQLLEKTVAVRTLFAFEDLVSAMRQDRAAKGVAAEVCAEVEEEVCDMHDGGKLGRAATGALTRSRKKVPINPFPEGVALMKSAHDMGVHFSYGTRHDSLMAIIGATIGKVPPIKIQVDLNTTRVAAQHSLLHSELRLNRALKSYWASEQPSAWSMSEAQWNTLAEFGGVLSITKRTTANVQLENAMTGSYGALIKGLTMNGLRASTDVIDLPKVADSPIIPRVEKTDAELTEHGKTCRARALLEGERRWLEQSKMAVQYLKEECVVYAAYGATQHSDSDDEGGEAAPTAEPEEDVEAAREKVRLARVEEANNAWRAWRKLVVDWRSEFPEVKVGTPVDLTYDLLHLNLGNIYKCLEGMPQYGHLPSMAANSVGQLGCLNAESFCELLSAANLVLTEGNTLLGDEELEMLVVLRMNREFMEFMREHYNHLTKQQFASVVG</sequence>
<evidence type="ECO:0000313" key="3">
    <source>
        <dbReference type="Proteomes" id="UP001190700"/>
    </source>
</evidence>
<evidence type="ECO:0000313" key="2">
    <source>
        <dbReference type="EMBL" id="KAK3250435.1"/>
    </source>
</evidence>
<accession>A0AAE0F4V8</accession>
<dbReference type="EMBL" id="LGRX02026709">
    <property type="protein sequence ID" value="KAK3250435.1"/>
    <property type="molecule type" value="Genomic_DNA"/>
</dbReference>
<dbReference type="Proteomes" id="UP001190700">
    <property type="component" value="Unassembled WGS sequence"/>
</dbReference>
<reference evidence="2 3" key="1">
    <citation type="journal article" date="2015" name="Genome Biol. Evol.">
        <title>Comparative Genomics of a Bacterivorous Green Alga Reveals Evolutionary Causalities and Consequences of Phago-Mixotrophic Mode of Nutrition.</title>
        <authorList>
            <person name="Burns J.A."/>
            <person name="Paasch A."/>
            <person name="Narechania A."/>
            <person name="Kim E."/>
        </authorList>
    </citation>
    <scope>NUCLEOTIDE SEQUENCE [LARGE SCALE GENOMIC DNA]</scope>
    <source>
        <strain evidence="2 3">PLY_AMNH</strain>
    </source>
</reference>